<reference evidence="3" key="1">
    <citation type="submission" date="2020-06" db="EMBL/GenBank/DDBJ databases">
        <authorList>
            <person name="Li T."/>
            <person name="Hu X."/>
            <person name="Zhang T."/>
            <person name="Song X."/>
            <person name="Zhang H."/>
            <person name="Dai N."/>
            <person name="Sheng W."/>
            <person name="Hou X."/>
            <person name="Wei L."/>
        </authorList>
    </citation>
    <scope>NUCLEOTIDE SEQUENCE</scope>
    <source>
        <strain evidence="3">K16</strain>
        <tissue evidence="3">Leaf</tissue>
    </source>
</reference>
<feature type="compositionally biased region" description="Polar residues" evidence="1">
    <location>
        <begin position="269"/>
        <end position="284"/>
    </location>
</feature>
<feature type="region of interest" description="Disordered" evidence="1">
    <location>
        <begin position="69"/>
        <end position="89"/>
    </location>
</feature>
<dbReference type="InterPro" id="IPR001623">
    <property type="entry name" value="DnaJ_domain"/>
</dbReference>
<feature type="domain" description="J" evidence="2">
    <location>
        <begin position="480"/>
        <end position="545"/>
    </location>
</feature>
<feature type="region of interest" description="Disordered" evidence="1">
    <location>
        <begin position="260"/>
        <end position="284"/>
    </location>
</feature>
<name>A0AAE1W659_9LAMI</name>
<dbReference type="PANTHER" id="PTHR23172">
    <property type="entry name" value="AUXILIN/CYCLIN G-ASSOCIATED KINASE-RELATED"/>
    <property type="match status" value="1"/>
</dbReference>
<accession>A0AAE1W659</accession>
<dbReference type="GO" id="GO:0031982">
    <property type="term" value="C:vesicle"/>
    <property type="evidence" value="ECO:0007669"/>
    <property type="project" value="TreeGrafter"/>
</dbReference>
<dbReference type="GO" id="GO:0072318">
    <property type="term" value="P:clathrin coat disassembly"/>
    <property type="evidence" value="ECO:0007669"/>
    <property type="project" value="TreeGrafter"/>
</dbReference>
<comment type="caution">
    <text evidence="3">The sequence shown here is derived from an EMBL/GenBank/DDBJ whole genome shotgun (WGS) entry which is preliminary data.</text>
</comment>
<sequence>MDEFGVLVESIGFRAHGKSAPMAKSKPKPKSHFTAHSTVSTSSFDDSYSLPVDELDGIFRSNVNISKTQQSQNSFGDDDIFGGPVPSSNQYGGVDLESVFSSSINRKNSSSHLNSGNSGGFDAFDDLLGSKSKQKDPVDDLFGNFGVSSSGKHEKNGAGLDDFIPDASWPFAGPSDQNTGKGSVQSSIDDFDDFIMGGTRSGSKVGVRTEAKKPSPGTAGFENNDYIDAIFGGSNGVRPNNAARPNSMSQDSLFDGVFHEERGPDMKKSSSQSAFSTRKSSSATNVGNDFSSLFGDVATSSGEFHEIEGEPEERRRARLNRHMRMNARMVRYASTRFYIGFLREDKSREYLFTCFALDVSYDLDDDFIQWILRLDMFSFSSVKQLLKRISVIIRVSLSRKRNVGLPKLWTRYKAVGSRKRRQLTCLVVLIAAVLGIKIELMGLLKAVHIDDYHRMKQKSVNYGQLVISVLFQPLVLWPECGWRPVSLTDMITSESVKKVYKKANLCVHPDKVQQKGATLQQKYIAEKVFDLLKEAWNKFSAEELR</sequence>
<evidence type="ECO:0000313" key="4">
    <source>
        <dbReference type="Proteomes" id="UP001289374"/>
    </source>
</evidence>
<dbReference type="EMBL" id="JACGWL010000014">
    <property type="protein sequence ID" value="KAK4387329.1"/>
    <property type="molecule type" value="Genomic_DNA"/>
</dbReference>
<dbReference type="PANTHER" id="PTHR23172:SF19">
    <property type="entry name" value="J DOMAIN-CONTAINING PROTEIN"/>
    <property type="match status" value="1"/>
</dbReference>
<evidence type="ECO:0000256" key="1">
    <source>
        <dbReference type="SAM" id="MobiDB-lite"/>
    </source>
</evidence>
<dbReference type="GO" id="GO:0005737">
    <property type="term" value="C:cytoplasm"/>
    <property type="evidence" value="ECO:0007669"/>
    <property type="project" value="TreeGrafter"/>
</dbReference>
<proteinExistence type="predicted"/>
<gene>
    <name evidence="3" type="ORF">Sango_2339500</name>
</gene>
<dbReference type="Gene3D" id="1.10.287.110">
    <property type="entry name" value="DnaJ domain"/>
    <property type="match status" value="1"/>
</dbReference>
<dbReference type="PROSITE" id="PS50076">
    <property type="entry name" value="DNAJ_2"/>
    <property type="match status" value="1"/>
</dbReference>
<organism evidence="3 4">
    <name type="scientific">Sesamum angolense</name>
    <dbReference type="NCBI Taxonomy" id="2727404"/>
    <lineage>
        <taxon>Eukaryota</taxon>
        <taxon>Viridiplantae</taxon>
        <taxon>Streptophyta</taxon>
        <taxon>Embryophyta</taxon>
        <taxon>Tracheophyta</taxon>
        <taxon>Spermatophyta</taxon>
        <taxon>Magnoliopsida</taxon>
        <taxon>eudicotyledons</taxon>
        <taxon>Gunneridae</taxon>
        <taxon>Pentapetalae</taxon>
        <taxon>asterids</taxon>
        <taxon>lamiids</taxon>
        <taxon>Lamiales</taxon>
        <taxon>Pedaliaceae</taxon>
        <taxon>Sesamum</taxon>
    </lineage>
</organism>
<protein>
    <submittedName>
        <fullName evidence="3">Auxilin-related protein 1</fullName>
    </submittedName>
</protein>
<dbReference type="AlphaFoldDB" id="A0AAE1W659"/>
<feature type="compositionally biased region" description="Polar residues" evidence="1">
    <location>
        <begin position="34"/>
        <end position="46"/>
    </location>
</feature>
<dbReference type="InterPro" id="IPR036869">
    <property type="entry name" value="J_dom_sf"/>
</dbReference>
<keyword evidence="4" id="KW-1185">Reference proteome</keyword>
<dbReference type="GO" id="GO:0072583">
    <property type="term" value="P:clathrin-dependent endocytosis"/>
    <property type="evidence" value="ECO:0007669"/>
    <property type="project" value="TreeGrafter"/>
</dbReference>
<feature type="region of interest" description="Disordered" evidence="1">
    <location>
        <begin position="151"/>
        <end position="184"/>
    </location>
</feature>
<reference evidence="3" key="2">
    <citation type="journal article" date="2024" name="Plant">
        <title>Genomic evolution and insights into agronomic trait innovations of Sesamum species.</title>
        <authorList>
            <person name="Miao H."/>
            <person name="Wang L."/>
            <person name="Qu L."/>
            <person name="Liu H."/>
            <person name="Sun Y."/>
            <person name="Le M."/>
            <person name="Wang Q."/>
            <person name="Wei S."/>
            <person name="Zheng Y."/>
            <person name="Lin W."/>
            <person name="Duan Y."/>
            <person name="Cao H."/>
            <person name="Xiong S."/>
            <person name="Wang X."/>
            <person name="Wei L."/>
            <person name="Li C."/>
            <person name="Ma Q."/>
            <person name="Ju M."/>
            <person name="Zhao R."/>
            <person name="Li G."/>
            <person name="Mu C."/>
            <person name="Tian Q."/>
            <person name="Mei H."/>
            <person name="Zhang T."/>
            <person name="Gao T."/>
            <person name="Zhang H."/>
        </authorList>
    </citation>
    <scope>NUCLEOTIDE SEQUENCE</scope>
    <source>
        <strain evidence="3">K16</strain>
    </source>
</reference>
<feature type="region of interest" description="Disordered" evidence="1">
    <location>
        <begin position="17"/>
        <end position="48"/>
    </location>
</feature>
<evidence type="ECO:0000259" key="2">
    <source>
        <dbReference type="PROSITE" id="PS50076"/>
    </source>
</evidence>
<dbReference type="SUPFAM" id="SSF46565">
    <property type="entry name" value="Chaperone J-domain"/>
    <property type="match status" value="1"/>
</dbReference>
<dbReference type="GO" id="GO:0030276">
    <property type="term" value="F:clathrin binding"/>
    <property type="evidence" value="ECO:0007669"/>
    <property type="project" value="TreeGrafter"/>
</dbReference>
<dbReference type="Proteomes" id="UP001289374">
    <property type="component" value="Unassembled WGS sequence"/>
</dbReference>
<feature type="compositionally biased region" description="Polar residues" evidence="1">
    <location>
        <begin position="175"/>
        <end position="184"/>
    </location>
</feature>
<evidence type="ECO:0000313" key="3">
    <source>
        <dbReference type="EMBL" id="KAK4387329.1"/>
    </source>
</evidence>